<dbReference type="EMBL" id="CACVAV010000326">
    <property type="protein sequence ID" value="CAA6821290.1"/>
    <property type="molecule type" value="Genomic_DNA"/>
</dbReference>
<dbReference type="AlphaFoldDB" id="A0A6S6TX30"/>
<dbReference type="InterPro" id="IPR003148">
    <property type="entry name" value="RCK_N"/>
</dbReference>
<keyword evidence="2" id="KW-1133">Transmembrane helix</keyword>
<evidence type="ECO:0000256" key="2">
    <source>
        <dbReference type="SAM" id="Phobius"/>
    </source>
</evidence>
<comment type="subcellular location">
    <subcellularLocation>
        <location evidence="1">Cell membrane</location>
        <topology evidence="1">Multi-pass membrane protein</topology>
    </subcellularLocation>
</comment>
<keyword evidence="2" id="KW-0472">Membrane</keyword>
<feature type="transmembrane region" description="Helical" evidence="2">
    <location>
        <begin position="58"/>
        <end position="83"/>
    </location>
</feature>
<dbReference type="GO" id="GO:0006813">
    <property type="term" value="P:potassium ion transport"/>
    <property type="evidence" value="ECO:0007669"/>
    <property type="project" value="InterPro"/>
</dbReference>
<accession>A0A6S6TX30</accession>
<dbReference type="GO" id="GO:0005886">
    <property type="term" value="C:plasma membrane"/>
    <property type="evidence" value="ECO:0007669"/>
    <property type="project" value="UniProtKB-SubCell"/>
</dbReference>
<evidence type="ECO:0000259" key="3">
    <source>
        <dbReference type="Pfam" id="PF07885"/>
    </source>
</evidence>
<dbReference type="Gene3D" id="1.10.287.70">
    <property type="match status" value="1"/>
</dbReference>
<dbReference type="Gene3D" id="3.40.50.720">
    <property type="entry name" value="NAD(P)-binding Rossmann-like Domain"/>
    <property type="match status" value="1"/>
</dbReference>
<dbReference type="InterPro" id="IPR013099">
    <property type="entry name" value="K_chnl_dom"/>
</dbReference>
<dbReference type="SUPFAM" id="SSF81324">
    <property type="entry name" value="Voltage-gated potassium channels"/>
    <property type="match status" value="1"/>
</dbReference>
<dbReference type="InterPro" id="IPR036291">
    <property type="entry name" value="NAD(P)-bd_dom_sf"/>
</dbReference>
<evidence type="ECO:0000256" key="1">
    <source>
        <dbReference type="ARBA" id="ARBA00004651"/>
    </source>
</evidence>
<keyword evidence="2" id="KW-0812">Transmembrane</keyword>
<feature type="non-terminal residue" evidence="5">
    <location>
        <position position="319"/>
    </location>
</feature>
<organism evidence="5">
    <name type="scientific">uncultured Thiotrichaceae bacterium</name>
    <dbReference type="NCBI Taxonomy" id="298394"/>
    <lineage>
        <taxon>Bacteria</taxon>
        <taxon>Pseudomonadati</taxon>
        <taxon>Pseudomonadota</taxon>
        <taxon>Gammaproteobacteria</taxon>
        <taxon>Thiotrichales</taxon>
        <taxon>Thiotrichaceae</taxon>
        <taxon>environmental samples</taxon>
    </lineage>
</organism>
<feature type="domain" description="Potassium channel" evidence="3">
    <location>
        <begin position="8"/>
        <end position="83"/>
    </location>
</feature>
<proteinExistence type="predicted"/>
<protein>
    <recommendedName>
        <fullName evidence="6">Potassium channel protein</fullName>
    </recommendedName>
</protein>
<sequence length="319" mass="35241">MRENRRILITFVVFSLFFATYMVSVEGIGVVDAYYFLVTTATTVGYGDFSPQTDLGKFLATAYMIVGIALLGLFLGKITDVMVNVSSRRKRGLLKVKSDVDLIIAGYPGGEKVENIVRELRNDPRYQKAGIVCVNNQLEIKPRWMTEMDVDFVQGVVSDSKVLEMAGVKTAHTALILANDPSTSASDDHSTSICAVIERVNPAVRTIIEKVRQDEMIFDVVDADTIVEVAPASVLAQEVLDPGATELQSAIFSTYTRGTQFNFHYQGESKPWTEIALALLTKDTIPEGFRNPGEKSFNLLPTRDDLIQPGALIKYRGIE</sequence>
<dbReference type="Pfam" id="PF07885">
    <property type="entry name" value="Ion_trans_2"/>
    <property type="match status" value="1"/>
</dbReference>
<dbReference type="PANTHER" id="PTHR43833">
    <property type="entry name" value="POTASSIUM CHANNEL PROTEIN 2-RELATED-RELATED"/>
    <property type="match status" value="1"/>
</dbReference>
<reference evidence="5" key="1">
    <citation type="submission" date="2020-01" db="EMBL/GenBank/DDBJ databases">
        <authorList>
            <person name="Meier V. D."/>
            <person name="Meier V D."/>
        </authorList>
    </citation>
    <scope>NUCLEOTIDE SEQUENCE</scope>
    <source>
        <strain evidence="5">HLG_WM_MAG_08</strain>
    </source>
</reference>
<feature type="domain" description="RCK N-terminal" evidence="4">
    <location>
        <begin position="104"/>
        <end position="207"/>
    </location>
</feature>
<name>A0A6S6TX30_9GAMM</name>
<evidence type="ECO:0000259" key="4">
    <source>
        <dbReference type="Pfam" id="PF22614"/>
    </source>
</evidence>
<dbReference type="SUPFAM" id="SSF51735">
    <property type="entry name" value="NAD(P)-binding Rossmann-fold domains"/>
    <property type="match status" value="1"/>
</dbReference>
<evidence type="ECO:0008006" key="6">
    <source>
        <dbReference type="Google" id="ProtNLM"/>
    </source>
</evidence>
<gene>
    <name evidence="5" type="ORF">HELGO_WM54428</name>
</gene>
<evidence type="ECO:0000313" key="5">
    <source>
        <dbReference type="EMBL" id="CAA6821290.1"/>
    </source>
</evidence>
<dbReference type="PANTHER" id="PTHR43833:SF9">
    <property type="entry name" value="POTASSIUM CHANNEL PROTEIN YUGO-RELATED"/>
    <property type="match status" value="1"/>
</dbReference>
<feature type="transmembrane region" description="Helical" evidence="2">
    <location>
        <begin position="7"/>
        <end position="38"/>
    </location>
</feature>
<dbReference type="InterPro" id="IPR050721">
    <property type="entry name" value="Trk_Ktr_HKT_K-transport"/>
</dbReference>
<dbReference type="Pfam" id="PF22614">
    <property type="entry name" value="Slo-like_RCK"/>
    <property type="match status" value="1"/>
</dbReference>